<evidence type="ECO:0000256" key="1">
    <source>
        <dbReference type="ARBA" id="ARBA00022729"/>
    </source>
</evidence>
<evidence type="ECO:0000259" key="3">
    <source>
        <dbReference type="Pfam" id="PF13860"/>
    </source>
</evidence>
<dbReference type="AlphaFoldDB" id="A0A948RSK8"/>
<name>A0A948RSK8_UNCEI</name>
<feature type="chain" id="PRO_5037490096" evidence="2">
    <location>
        <begin position="28"/>
        <end position="599"/>
    </location>
</feature>
<gene>
    <name evidence="4" type="ORF">KJ970_04820</name>
</gene>
<dbReference type="InterPro" id="IPR026444">
    <property type="entry name" value="Secre_tail"/>
</dbReference>
<dbReference type="NCBIfam" id="TIGR04183">
    <property type="entry name" value="Por_Secre_tail"/>
    <property type="match status" value="1"/>
</dbReference>
<evidence type="ECO:0000313" key="4">
    <source>
        <dbReference type="EMBL" id="MBU2690230.1"/>
    </source>
</evidence>
<dbReference type="SUPFAM" id="SSF69318">
    <property type="entry name" value="Integrin alpha N-terminal domain"/>
    <property type="match status" value="1"/>
</dbReference>
<keyword evidence="1 2" id="KW-0732">Signal</keyword>
<protein>
    <submittedName>
        <fullName evidence="4">T9SS type A sorting domain-containing protein</fullName>
    </submittedName>
</protein>
<sequence>MPFRRLHSLILATSLLLAAAQSNPALICSSGFADMGAGLPGVYQSSVAWGDYDNDGDLDILLTGYTGAECIARVYRNDTGTFADIDAGLTGVYASSVAWGDYDNDGDLDILLTGDTGAVRIARVYRNDAGTFADIDAGLTGVYSSSVAWGDYDNDGDLDILLAGDMGSEFIACVYRNDAGTFADVCAGLTGVNASSAAWGDYDNDGDLDILLTGDTGLEFISCVYRNDAGTFTNIDAGLAGVTVGSAAWGDYDNDGDLDILLTGDSGSEIISIVYDNDAGVFTDIAAGLAGVAAGSVAWGDYDNDGDLDILLTGYTGAACISSVYENGAGTFTDIGAGLTGVDWSSAAWGDYDNDSDLDILLTGHPNSANISLLYKNNDAPANTPPDAPDGLSASIAGNQVILSWNASSDVETPSSGLTYNLWMGSTPSAPDIVSPMSDLTNGYRKVGRLGNTNHNISWIITLPDPPPAIAYWGVQAIDTAFEGSDFSPSESIILDASAVPEPEFVPMASALGDNHPNPFRSETMITFDLPLKAEVSLEVFDTQGRLVKQIENGFMEAGHHHRPWLGDNEEGRRVPAGVYFCRLRAGAFVESRKLILSQ</sequence>
<accession>A0A948RSK8</accession>
<dbReference type="Pfam" id="PF13517">
    <property type="entry name" value="FG-GAP_3"/>
    <property type="match status" value="3"/>
</dbReference>
<evidence type="ECO:0000256" key="2">
    <source>
        <dbReference type="SAM" id="SignalP"/>
    </source>
</evidence>
<dbReference type="InterPro" id="IPR025965">
    <property type="entry name" value="FlgD/Vpr_Ig-like"/>
</dbReference>
<evidence type="ECO:0000313" key="5">
    <source>
        <dbReference type="Proteomes" id="UP000777784"/>
    </source>
</evidence>
<dbReference type="Gene3D" id="2.130.10.130">
    <property type="entry name" value="Integrin alpha, N-terminal"/>
    <property type="match status" value="1"/>
</dbReference>
<dbReference type="EMBL" id="JAHJDP010000026">
    <property type="protein sequence ID" value="MBU2690230.1"/>
    <property type="molecule type" value="Genomic_DNA"/>
</dbReference>
<dbReference type="Gene3D" id="2.60.40.4070">
    <property type="match status" value="1"/>
</dbReference>
<dbReference type="Proteomes" id="UP000777784">
    <property type="component" value="Unassembled WGS sequence"/>
</dbReference>
<dbReference type="PANTHER" id="PTHR46580">
    <property type="entry name" value="SENSOR KINASE-RELATED"/>
    <property type="match status" value="1"/>
</dbReference>
<feature type="domain" description="FlgD/Vpr Ig-like" evidence="3">
    <location>
        <begin position="525"/>
        <end position="581"/>
    </location>
</feature>
<organism evidence="4 5">
    <name type="scientific">Eiseniibacteriota bacterium</name>
    <dbReference type="NCBI Taxonomy" id="2212470"/>
    <lineage>
        <taxon>Bacteria</taxon>
        <taxon>Candidatus Eiseniibacteriota</taxon>
    </lineage>
</organism>
<dbReference type="InterPro" id="IPR028994">
    <property type="entry name" value="Integrin_alpha_N"/>
</dbReference>
<feature type="signal peptide" evidence="2">
    <location>
        <begin position="1"/>
        <end position="27"/>
    </location>
</feature>
<dbReference type="InterPro" id="IPR013517">
    <property type="entry name" value="FG-GAP"/>
</dbReference>
<comment type="caution">
    <text evidence="4">The sequence shown here is derived from an EMBL/GenBank/DDBJ whole genome shotgun (WGS) entry which is preliminary data.</text>
</comment>
<proteinExistence type="predicted"/>
<reference evidence="4" key="1">
    <citation type="submission" date="2021-05" db="EMBL/GenBank/DDBJ databases">
        <title>Energy efficiency and biological interactions define the core microbiome of deep oligotrophic groundwater.</title>
        <authorList>
            <person name="Mehrshad M."/>
            <person name="Lopez-Fernandez M."/>
            <person name="Bell E."/>
            <person name="Bernier-Latmani R."/>
            <person name="Bertilsson S."/>
            <person name="Dopson M."/>
        </authorList>
    </citation>
    <scope>NUCLEOTIDE SEQUENCE</scope>
    <source>
        <strain evidence="4">Modern_marine.mb.64</strain>
    </source>
</reference>
<dbReference type="Pfam" id="PF13860">
    <property type="entry name" value="FlgD_ig"/>
    <property type="match status" value="1"/>
</dbReference>